<dbReference type="EMBL" id="QRBI01000106">
    <property type="protein sequence ID" value="RMC12380.1"/>
    <property type="molecule type" value="Genomic_DNA"/>
</dbReference>
<dbReference type="Pfam" id="PF02230">
    <property type="entry name" value="Abhydrolase_2"/>
    <property type="match status" value="1"/>
</dbReference>
<feature type="domain" description="Phospholipase/carboxylesterase/thioesterase" evidence="2">
    <location>
        <begin position="20"/>
        <end position="115"/>
    </location>
</feature>
<dbReference type="OrthoDB" id="443634at2759"/>
<dbReference type="AlphaFoldDB" id="A0A3M0KN28"/>
<dbReference type="Pfam" id="PF00078">
    <property type="entry name" value="RVT_1"/>
    <property type="match status" value="1"/>
</dbReference>
<dbReference type="PANTHER" id="PTHR33332">
    <property type="entry name" value="REVERSE TRANSCRIPTASE DOMAIN-CONTAINING PROTEIN"/>
    <property type="match status" value="1"/>
</dbReference>
<dbReference type="InterPro" id="IPR029058">
    <property type="entry name" value="AB_hydrolase_fold"/>
</dbReference>
<evidence type="ECO:0008006" key="5">
    <source>
        <dbReference type="Google" id="ProtNLM"/>
    </source>
</evidence>
<protein>
    <recommendedName>
        <fullName evidence="5">Reverse transcriptase domain-containing protein</fullName>
    </recommendedName>
</protein>
<dbReference type="InterPro" id="IPR003140">
    <property type="entry name" value="PLipase/COase/thioEstase"/>
</dbReference>
<evidence type="ECO:0000259" key="1">
    <source>
        <dbReference type="Pfam" id="PF00078"/>
    </source>
</evidence>
<reference evidence="3 4" key="1">
    <citation type="submission" date="2018-07" db="EMBL/GenBank/DDBJ databases">
        <title>A high quality draft genome assembly of the barn swallow (H. rustica rustica).</title>
        <authorList>
            <person name="Formenti G."/>
            <person name="Chiara M."/>
            <person name="Poveda L."/>
            <person name="Francoijs K.-J."/>
            <person name="Bonisoli-Alquati A."/>
            <person name="Canova L."/>
            <person name="Gianfranceschi L."/>
            <person name="Horner D.S."/>
            <person name="Saino N."/>
        </authorList>
    </citation>
    <scope>NUCLEOTIDE SEQUENCE [LARGE SCALE GENOMIC DNA]</scope>
    <source>
        <strain evidence="3">Chelidonia</strain>
        <tissue evidence="3">Blood</tissue>
    </source>
</reference>
<keyword evidence="4" id="KW-1185">Reference proteome</keyword>
<accession>A0A3M0KN28</accession>
<gene>
    <name evidence="3" type="ORF">DUI87_09895</name>
</gene>
<dbReference type="STRING" id="333673.A0A3M0KN28"/>
<evidence type="ECO:0000313" key="3">
    <source>
        <dbReference type="EMBL" id="RMC12380.1"/>
    </source>
</evidence>
<dbReference type="SUPFAM" id="SSF53474">
    <property type="entry name" value="alpha/beta-Hydrolases"/>
    <property type="match status" value="1"/>
</dbReference>
<dbReference type="Gene3D" id="3.40.50.1820">
    <property type="entry name" value="alpha/beta hydrolase"/>
    <property type="match status" value="1"/>
</dbReference>
<sequence>MFIKIFVNHLRANMVNCKRPYTPMKGASSHVWFDRYKICNDCPEHIESIDSMCRGLTDLINDEVKNGIAKNRILIGGFSMGGGMAMHLAYRFHQDLAGVFALSSFLNKDSAVYQAKLCFGLLRQLNGTKCVPRFVPNIISRALNTFTFWLAGQTCILLDKLAACGLDRITLCWVRNWLDGRAQRVVVNSAASSWWPVTSGVPQGSVLGPALFNIFIDDMNVDIESLISKFADDTKLGVCIYLVEDRMALQRDLEWLDGWAESNKMKFNKSKCRVLHFGHNNPLQCYRLGTVWLDSAQEERDLGMLVTAAEREPAVCPGGQEGQWHPGLGQEWCGQQEQGGHSAYALGTGEATP</sequence>
<name>A0A3M0KN28_HIRRU</name>
<feature type="domain" description="Reverse transcriptase" evidence="1">
    <location>
        <begin position="157"/>
        <end position="281"/>
    </location>
</feature>
<evidence type="ECO:0000259" key="2">
    <source>
        <dbReference type="Pfam" id="PF02230"/>
    </source>
</evidence>
<dbReference type="GO" id="GO:0016787">
    <property type="term" value="F:hydrolase activity"/>
    <property type="evidence" value="ECO:0007669"/>
    <property type="project" value="InterPro"/>
</dbReference>
<proteinExistence type="predicted"/>
<dbReference type="InterPro" id="IPR000477">
    <property type="entry name" value="RT_dom"/>
</dbReference>
<comment type="caution">
    <text evidence="3">The sequence shown here is derived from an EMBL/GenBank/DDBJ whole genome shotgun (WGS) entry which is preliminary data.</text>
</comment>
<dbReference type="Proteomes" id="UP000269221">
    <property type="component" value="Unassembled WGS sequence"/>
</dbReference>
<evidence type="ECO:0000313" key="4">
    <source>
        <dbReference type="Proteomes" id="UP000269221"/>
    </source>
</evidence>
<organism evidence="3 4">
    <name type="scientific">Hirundo rustica rustica</name>
    <dbReference type="NCBI Taxonomy" id="333673"/>
    <lineage>
        <taxon>Eukaryota</taxon>
        <taxon>Metazoa</taxon>
        <taxon>Chordata</taxon>
        <taxon>Craniata</taxon>
        <taxon>Vertebrata</taxon>
        <taxon>Euteleostomi</taxon>
        <taxon>Archelosauria</taxon>
        <taxon>Archosauria</taxon>
        <taxon>Dinosauria</taxon>
        <taxon>Saurischia</taxon>
        <taxon>Theropoda</taxon>
        <taxon>Coelurosauria</taxon>
        <taxon>Aves</taxon>
        <taxon>Neognathae</taxon>
        <taxon>Neoaves</taxon>
        <taxon>Telluraves</taxon>
        <taxon>Australaves</taxon>
        <taxon>Passeriformes</taxon>
        <taxon>Sylvioidea</taxon>
        <taxon>Hirundinidae</taxon>
        <taxon>Hirundo</taxon>
    </lineage>
</organism>